<reference evidence="2 3" key="1">
    <citation type="submission" date="2016-10" db="EMBL/GenBank/DDBJ databases">
        <authorList>
            <person name="Varghese N."/>
            <person name="Submissions S."/>
        </authorList>
    </citation>
    <scope>NUCLEOTIDE SEQUENCE [LARGE SCALE GENOMIC DNA]</scope>
    <source>
        <strain evidence="2 3">BS2776</strain>
    </source>
</reference>
<feature type="transmembrane region" description="Helical" evidence="1">
    <location>
        <begin position="248"/>
        <end position="271"/>
    </location>
</feature>
<keyword evidence="3" id="KW-1185">Reference proteome</keyword>
<feature type="transmembrane region" description="Helical" evidence="1">
    <location>
        <begin position="98"/>
        <end position="119"/>
    </location>
</feature>
<dbReference type="Proteomes" id="UP000181903">
    <property type="component" value="Chromosome I"/>
</dbReference>
<feature type="transmembrane region" description="Helical" evidence="1">
    <location>
        <begin position="170"/>
        <end position="203"/>
    </location>
</feature>
<keyword evidence="1" id="KW-1133">Transmembrane helix</keyword>
<name>A0ABY0REB9_9PSED</name>
<protein>
    <submittedName>
        <fullName evidence="2">Oligosaccharide repeat unit polymerase</fullName>
    </submittedName>
</protein>
<accession>A0ABY0REB9</accession>
<organism evidence="2 3">
    <name type="scientific">Pseudomonas poae</name>
    <dbReference type="NCBI Taxonomy" id="200451"/>
    <lineage>
        <taxon>Bacteria</taxon>
        <taxon>Pseudomonadati</taxon>
        <taxon>Pseudomonadota</taxon>
        <taxon>Gammaproteobacteria</taxon>
        <taxon>Pseudomonadales</taxon>
        <taxon>Pseudomonadaceae</taxon>
        <taxon>Pseudomonas</taxon>
    </lineage>
</organism>
<proteinExistence type="predicted"/>
<sequence length="407" mass="45364">MYSFIAGFTLLIVATISRVTIKDAFHPSFIFPAIWGVGLCLIAFTPLLGFYAVESEALLIFILGGMIFSAVSICITFFAKNFVYEGFFYRTLNFNGLFFLFAFSHLLVLPVAYSDLSALGSDFEQISYNARAMTVAGESIFGRLTANYLLLGLVIIPLFTIALAQRRIGWLKYLVIALPWCALILVGSGRAGLVQMLLGLVFIYRVVNKKLPVKIMVYLGLLLLIILFVGAIATNKINVSSDESLGEIIFIMLKHVASYALQGPILFSLYFDGAVQVFENWSPFISVCHLLSMFQLCTPSAMHAEFNLYGDGLDGNVYSLYFSIFPGFGVMGVVFFIALYSAASTYAYLKAKQGHVFYMVISAYLYSAIVLSLFSDNFLPSLWFFIKVFVIVIFVLLFFSKNQFHKG</sequence>
<evidence type="ECO:0000256" key="1">
    <source>
        <dbReference type="SAM" id="Phobius"/>
    </source>
</evidence>
<feature type="transmembrane region" description="Helical" evidence="1">
    <location>
        <begin position="381"/>
        <end position="399"/>
    </location>
</feature>
<feature type="transmembrane region" description="Helical" evidence="1">
    <location>
        <begin position="28"/>
        <end position="51"/>
    </location>
</feature>
<feature type="transmembrane region" description="Helical" evidence="1">
    <location>
        <begin position="215"/>
        <end position="233"/>
    </location>
</feature>
<dbReference type="RefSeq" id="WP_060549182.1">
    <property type="nucleotide sequence ID" value="NZ_JYLI01000009.1"/>
</dbReference>
<dbReference type="NCBIfam" id="TIGR04370">
    <property type="entry name" value="glyco_rpt_poly"/>
    <property type="match status" value="1"/>
</dbReference>
<gene>
    <name evidence="2" type="ORF">SAMN04490208_1583</name>
</gene>
<evidence type="ECO:0000313" key="3">
    <source>
        <dbReference type="Proteomes" id="UP000181903"/>
    </source>
</evidence>
<evidence type="ECO:0000313" key="2">
    <source>
        <dbReference type="EMBL" id="SDN82369.1"/>
    </source>
</evidence>
<feature type="transmembrane region" description="Helical" evidence="1">
    <location>
        <begin position="324"/>
        <end position="349"/>
    </location>
</feature>
<feature type="transmembrane region" description="Helical" evidence="1">
    <location>
        <begin position="283"/>
        <end position="304"/>
    </location>
</feature>
<keyword evidence="1" id="KW-0812">Transmembrane</keyword>
<dbReference type="EMBL" id="LT629706">
    <property type="protein sequence ID" value="SDN82369.1"/>
    <property type="molecule type" value="Genomic_DNA"/>
</dbReference>
<feature type="transmembrane region" description="Helical" evidence="1">
    <location>
        <begin position="356"/>
        <end position="375"/>
    </location>
</feature>
<keyword evidence="1" id="KW-0472">Membrane</keyword>
<feature type="transmembrane region" description="Helical" evidence="1">
    <location>
        <begin position="140"/>
        <end position="164"/>
    </location>
</feature>
<feature type="transmembrane region" description="Helical" evidence="1">
    <location>
        <begin position="58"/>
        <end position="78"/>
    </location>
</feature>